<keyword evidence="9 12" id="KW-0472">Membrane</keyword>
<dbReference type="Proteomes" id="UP000015101">
    <property type="component" value="Unassembled WGS sequence"/>
</dbReference>
<feature type="transmembrane region" description="Helical" evidence="12">
    <location>
        <begin position="559"/>
        <end position="579"/>
    </location>
</feature>
<reference evidence="14" key="3">
    <citation type="submission" date="2015-06" db="UniProtKB">
        <authorList>
            <consortium name="EnsemblMetazoa"/>
        </authorList>
    </citation>
    <scope>IDENTIFICATION</scope>
</reference>
<keyword evidence="6" id="KW-0375">Hydrogen ion transport</keyword>
<feature type="transmembrane region" description="Helical" evidence="12">
    <location>
        <begin position="591"/>
        <end position="613"/>
    </location>
</feature>
<evidence type="ECO:0000256" key="6">
    <source>
        <dbReference type="ARBA" id="ARBA00022781"/>
    </source>
</evidence>
<dbReference type="GeneID" id="20208950"/>
<evidence type="ECO:0000313" key="15">
    <source>
        <dbReference type="Proteomes" id="UP000015101"/>
    </source>
</evidence>
<evidence type="ECO:0000313" key="14">
    <source>
        <dbReference type="EnsemblMetazoa" id="HelroP183289"/>
    </source>
</evidence>
<dbReference type="EMBL" id="AMQM01008677">
    <property type="status" value="NOT_ANNOTATED_CDS"/>
    <property type="molecule type" value="Genomic_DNA"/>
</dbReference>
<dbReference type="EMBL" id="KB095826">
    <property type="protein sequence ID" value="ESO11345.1"/>
    <property type="molecule type" value="Genomic_DNA"/>
</dbReference>
<feature type="transmembrane region" description="Helical" evidence="12">
    <location>
        <begin position="666"/>
        <end position="685"/>
    </location>
</feature>
<feature type="transmembrane region" description="Helical" evidence="12">
    <location>
        <begin position="291"/>
        <end position="309"/>
    </location>
</feature>
<feature type="transmembrane region" description="Helical" evidence="12">
    <location>
        <begin position="714"/>
        <end position="735"/>
    </location>
</feature>
<dbReference type="GO" id="GO:0015252">
    <property type="term" value="F:proton channel activity"/>
    <property type="evidence" value="ECO:0000318"/>
    <property type="project" value="GO_Central"/>
</dbReference>
<evidence type="ECO:0000256" key="12">
    <source>
        <dbReference type="SAM" id="Phobius"/>
    </source>
</evidence>
<keyword evidence="7 12" id="KW-1133">Transmembrane helix</keyword>
<protein>
    <submittedName>
        <fullName evidence="13 14">Uncharacterized protein</fullName>
    </submittedName>
</protein>
<dbReference type="PANTHER" id="PTHR21522">
    <property type="entry name" value="PROTON CHANNEL OTOP"/>
    <property type="match status" value="1"/>
</dbReference>
<evidence type="ECO:0000256" key="4">
    <source>
        <dbReference type="ARBA" id="ARBA00022475"/>
    </source>
</evidence>
<feature type="transmembrane region" description="Helical" evidence="12">
    <location>
        <begin position="633"/>
        <end position="654"/>
    </location>
</feature>
<dbReference type="HOGENOM" id="CLU_357999_0_0_1"/>
<dbReference type="EnsemblMetazoa" id="HelroT183289">
    <property type="protein sequence ID" value="HelroP183289"/>
    <property type="gene ID" value="HelroG183289"/>
</dbReference>
<evidence type="ECO:0000256" key="1">
    <source>
        <dbReference type="ARBA" id="ARBA00004651"/>
    </source>
</evidence>
<feature type="transmembrane region" description="Helical" evidence="12">
    <location>
        <begin position="387"/>
        <end position="408"/>
    </location>
</feature>
<evidence type="ECO:0000256" key="5">
    <source>
        <dbReference type="ARBA" id="ARBA00022692"/>
    </source>
</evidence>
<name>T1FJF1_HELRO</name>
<gene>
    <name evidence="14" type="primary">20208950</name>
    <name evidence="13" type="ORF">HELRODRAFT_183289</name>
</gene>
<feature type="transmembrane region" description="Helical" evidence="12">
    <location>
        <begin position="522"/>
        <end position="544"/>
    </location>
</feature>
<evidence type="ECO:0000256" key="9">
    <source>
        <dbReference type="ARBA" id="ARBA00023136"/>
    </source>
</evidence>
<keyword evidence="3" id="KW-0813">Transport</keyword>
<feature type="region of interest" description="Disordered" evidence="11">
    <location>
        <begin position="100"/>
        <end position="131"/>
    </location>
</feature>
<dbReference type="KEGG" id="hro:HELRODRAFT_183289"/>
<evidence type="ECO:0000256" key="11">
    <source>
        <dbReference type="SAM" id="MobiDB-lite"/>
    </source>
</evidence>
<dbReference type="GO" id="GO:0005886">
    <property type="term" value="C:plasma membrane"/>
    <property type="evidence" value="ECO:0000318"/>
    <property type="project" value="GO_Central"/>
</dbReference>
<dbReference type="Pfam" id="PF03189">
    <property type="entry name" value="Otopetrin"/>
    <property type="match status" value="1"/>
</dbReference>
<feature type="compositionally biased region" description="Basic residues" evidence="11">
    <location>
        <begin position="117"/>
        <end position="126"/>
    </location>
</feature>
<evidence type="ECO:0000256" key="3">
    <source>
        <dbReference type="ARBA" id="ARBA00022448"/>
    </source>
</evidence>
<evidence type="ECO:0000313" key="13">
    <source>
        <dbReference type="EMBL" id="ESO11345.1"/>
    </source>
</evidence>
<dbReference type="InterPro" id="IPR004878">
    <property type="entry name" value="Otopetrin"/>
</dbReference>
<feature type="transmembrane region" description="Helical" evidence="12">
    <location>
        <begin position="247"/>
        <end position="270"/>
    </location>
</feature>
<organism evidence="14 15">
    <name type="scientific">Helobdella robusta</name>
    <name type="common">Californian leech</name>
    <dbReference type="NCBI Taxonomy" id="6412"/>
    <lineage>
        <taxon>Eukaryota</taxon>
        <taxon>Metazoa</taxon>
        <taxon>Spiralia</taxon>
        <taxon>Lophotrochozoa</taxon>
        <taxon>Annelida</taxon>
        <taxon>Clitellata</taxon>
        <taxon>Hirudinea</taxon>
        <taxon>Rhynchobdellida</taxon>
        <taxon>Glossiphoniidae</taxon>
        <taxon>Helobdella</taxon>
    </lineage>
</organism>
<evidence type="ECO:0000256" key="8">
    <source>
        <dbReference type="ARBA" id="ARBA00023065"/>
    </source>
</evidence>
<keyword evidence="8" id="KW-0406">Ion transport</keyword>
<proteinExistence type="inferred from homology"/>
<dbReference type="PANTHER" id="PTHR21522:SF68">
    <property type="entry name" value="G-PROTEIN COUPLED RECEPTORS FAMILY 3 PROFILE DOMAIN-CONTAINING PROTEIN"/>
    <property type="match status" value="1"/>
</dbReference>
<accession>T1FJF1</accession>
<keyword evidence="15" id="KW-1185">Reference proteome</keyword>
<evidence type="ECO:0000256" key="2">
    <source>
        <dbReference type="ARBA" id="ARBA00006513"/>
    </source>
</evidence>
<keyword evidence="4" id="KW-1003">Cell membrane</keyword>
<evidence type="ECO:0000256" key="7">
    <source>
        <dbReference type="ARBA" id="ARBA00022989"/>
    </source>
</evidence>
<feature type="transmembrane region" description="Helical" evidence="12">
    <location>
        <begin position="142"/>
        <end position="164"/>
    </location>
</feature>
<reference evidence="15" key="1">
    <citation type="submission" date="2012-12" db="EMBL/GenBank/DDBJ databases">
        <authorList>
            <person name="Hellsten U."/>
            <person name="Grimwood J."/>
            <person name="Chapman J.A."/>
            <person name="Shapiro H."/>
            <person name="Aerts A."/>
            <person name="Otillar R.P."/>
            <person name="Terry A.Y."/>
            <person name="Boore J.L."/>
            <person name="Simakov O."/>
            <person name="Marletaz F."/>
            <person name="Cho S.-J."/>
            <person name="Edsinger-Gonzales E."/>
            <person name="Havlak P."/>
            <person name="Kuo D.-H."/>
            <person name="Larsson T."/>
            <person name="Lv J."/>
            <person name="Arendt D."/>
            <person name="Savage R."/>
            <person name="Osoegawa K."/>
            <person name="de Jong P."/>
            <person name="Lindberg D.R."/>
            <person name="Seaver E.C."/>
            <person name="Weisblat D.A."/>
            <person name="Putnam N.H."/>
            <person name="Grigoriev I.V."/>
            <person name="Rokhsar D.S."/>
        </authorList>
    </citation>
    <scope>NUCLEOTIDE SEQUENCE</scope>
</reference>
<dbReference type="InParanoid" id="T1FJF1"/>
<dbReference type="CTD" id="20208950"/>
<feature type="transmembrane region" description="Helical" evidence="12">
    <location>
        <begin position="176"/>
        <end position="195"/>
    </location>
</feature>
<keyword evidence="10" id="KW-0407">Ion channel</keyword>
<dbReference type="RefSeq" id="XP_009010567.1">
    <property type="nucleotide sequence ID" value="XM_009012319.1"/>
</dbReference>
<comment type="subcellular location">
    <subcellularLocation>
        <location evidence="1">Cell membrane</location>
        <topology evidence="1">Multi-pass membrane protein</topology>
    </subcellularLocation>
</comment>
<keyword evidence="5 12" id="KW-0812">Transmembrane</keyword>
<dbReference type="GO" id="GO:1902600">
    <property type="term" value="P:proton transmembrane transport"/>
    <property type="evidence" value="ECO:0000318"/>
    <property type="project" value="GO_Central"/>
</dbReference>
<dbReference type="AlphaFoldDB" id="T1FJF1"/>
<feature type="transmembrane region" description="Helical" evidence="12">
    <location>
        <begin position="207"/>
        <end position="227"/>
    </location>
</feature>
<evidence type="ECO:0000256" key="10">
    <source>
        <dbReference type="ARBA" id="ARBA00023303"/>
    </source>
</evidence>
<sequence>MNSENLIDAMNEINVISAEVVDANVSSSNAAVVTKRESFNRKSINWLSQHFSYFLNELRENAIIILTFGDVNQSTSNVNNNNNINNININNININNNNINNNNNRLKNKTESVPTKNSRKNSRKKKEKESTYHQEVPTFNGLITSIEAFVFLTTSVFIILLTPFLSPNKDQKPTKIVLITLMVVAIGIIINFSVKRKKYLQAKDKPLGLRGQLVVIGIIIFFALGLFKDLSNVIVTVNCFSVYARCGQTATIIASLALAFHTLKIIYMALQTSFCIQFRNYRFLNRCSSQFGLMILNAANLGTWFDILLRQSASNLDKLIDLDYSNNCNVSFLNDSKSSFNDEVKPTGFLDYYFGVSNSSANVSHELNCVHINSSFHEFINFKVSPITFPFMFQFSLLVLECYVYWFAQCGLSGVVHQIDGVSGNRKSFIEKNSTEKFNEEKTVTEAAATTATEVATTTAATTTCQPSHPEHRFPSRIYHASSNDDLTASNNFTSDTFDSNSVKIETTPGLRGHKKILKQSFVLIIILNITFGMFNFAPLAVSIDEKELYDNLKDWYCFFYWLLSIILIFVGFYCSTAFGETDKKKKFQSLNYLLIISAFGPYVYSVSTIITALKLQALPPTQNLYVIIMKEIVFFLSVFIQIPFCFLAGKVVLPSRSLKKSFRVNCFMTLTLYFAISNGMLWIVDSFAIYNKDISDTQTNVLDPNKWAYFRNIIFPLSLSFRFNSCLLFIAAYLRMTSSLPGKIDMFFLE</sequence>
<reference evidence="13 15" key="2">
    <citation type="journal article" date="2013" name="Nature">
        <title>Insights into bilaterian evolution from three spiralian genomes.</title>
        <authorList>
            <person name="Simakov O."/>
            <person name="Marletaz F."/>
            <person name="Cho S.J."/>
            <person name="Edsinger-Gonzales E."/>
            <person name="Havlak P."/>
            <person name="Hellsten U."/>
            <person name="Kuo D.H."/>
            <person name="Larsson T."/>
            <person name="Lv J."/>
            <person name="Arendt D."/>
            <person name="Savage R."/>
            <person name="Osoegawa K."/>
            <person name="de Jong P."/>
            <person name="Grimwood J."/>
            <person name="Chapman J.A."/>
            <person name="Shapiro H."/>
            <person name="Aerts A."/>
            <person name="Otillar R.P."/>
            <person name="Terry A.Y."/>
            <person name="Boore J.L."/>
            <person name="Grigoriev I.V."/>
            <person name="Lindberg D.R."/>
            <person name="Seaver E.C."/>
            <person name="Weisblat D.A."/>
            <person name="Putnam N.H."/>
            <person name="Rokhsar D.S."/>
        </authorList>
    </citation>
    <scope>NUCLEOTIDE SEQUENCE</scope>
</reference>
<comment type="similarity">
    <text evidence="2">Belongs to the otopetrin family.</text>
</comment>